<dbReference type="EMBL" id="JAOPJF010000022">
    <property type="protein sequence ID" value="KAK1145716.1"/>
    <property type="molecule type" value="Genomic_DNA"/>
</dbReference>
<accession>A0ACC3B5T7</accession>
<keyword evidence="1" id="KW-0012">Acyltransferase</keyword>
<dbReference type="EC" id="2.3.2.23" evidence="1"/>
<evidence type="ECO:0000313" key="2">
    <source>
        <dbReference type="Proteomes" id="UP001177260"/>
    </source>
</evidence>
<keyword evidence="2" id="KW-1185">Reference proteome</keyword>
<name>A0ACC3B5T7_9EURO</name>
<proteinExistence type="predicted"/>
<organism evidence="1 2">
    <name type="scientific">Aspergillus melleus</name>
    <dbReference type="NCBI Taxonomy" id="138277"/>
    <lineage>
        <taxon>Eukaryota</taxon>
        <taxon>Fungi</taxon>
        <taxon>Dikarya</taxon>
        <taxon>Ascomycota</taxon>
        <taxon>Pezizomycotina</taxon>
        <taxon>Eurotiomycetes</taxon>
        <taxon>Eurotiomycetidae</taxon>
        <taxon>Eurotiales</taxon>
        <taxon>Aspergillaceae</taxon>
        <taxon>Aspergillus</taxon>
        <taxon>Aspergillus subgen. Circumdati</taxon>
    </lineage>
</organism>
<comment type="caution">
    <text evidence="1">The sequence shown here is derived from an EMBL/GenBank/DDBJ whole genome shotgun (WGS) entry which is preliminary data.</text>
</comment>
<protein>
    <submittedName>
        <fullName evidence="1">Ubiquitin-conjugating enzyme E2 1</fullName>
        <ecNumber evidence="1">2.3.2.23</ecNumber>
    </submittedName>
</protein>
<gene>
    <name evidence="1" type="primary">ubc1</name>
    <name evidence="1" type="ORF">N8T08_003954</name>
</gene>
<sequence>MASNRGRRVAKEISDIHADSLSHITVEPVGDNEDLTHLRGSFPGPPGTPYEGGTFVIDIQIPTDYPFRPPQMKFVTKVWHPNVSSQTGAICLDTLGAAWSPVLTIKSALLSLQSLLSTPEPKDPQDAQVANMLLYQPKEFELTAKEWAWLHAGAPNKPSRTGGEGSGGATAESLRLQELKIKEDREKEDLAKYDGYNKDMIDRFCSMGFDVDRVVSAFKYFGIDRNDGEDYELEEAYMGDVTARLLGEP</sequence>
<dbReference type="Proteomes" id="UP001177260">
    <property type="component" value="Unassembled WGS sequence"/>
</dbReference>
<keyword evidence="1" id="KW-0808">Transferase</keyword>
<reference evidence="1 2" key="1">
    <citation type="journal article" date="2023" name="ACS Omega">
        <title>Identification of the Neoaspergillic Acid Biosynthesis Gene Cluster by Establishing an In Vitro CRISPR-Ribonucleoprotein Genetic System in Aspergillus melleus.</title>
        <authorList>
            <person name="Yuan B."/>
            <person name="Grau M.F."/>
            <person name="Murata R.M."/>
            <person name="Torok T."/>
            <person name="Venkateswaran K."/>
            <person name="Stajich J.E."/>
            <person name="Wang C.C.C."/>
        </authorList>
    </citation>
    <scope>NUCLEOTIDE SEQUENCE [LARGE SCALE GENOMIC DNA]</scope>
    <source>
        <strain evidence="1 2">IMV 1140</strain>
    </source>
</reference>
<evidence type="ECO:0000313" key="1">
    <source>
        <dbReference type="EMBL" id="KAK1145716.1"/>
    </source>
</evidence>